<dbReference type="GO" id="GO:0004674">
    <property type="term" value="F:protein serine/threonine kinase activity"/>
    <property type="evidence" value="ECO:0007669"/>
    <property type="project" value="UniProtKB-KW"/>
</dbReference>
<protein>
    <recommendedName>
        <fullName evidence="1">non-specific serine/threonine protein kinase</fullName>
        <ecNumber evidence="1">2.7.11.1</ecNumber>
    </recommendedName>
</protein>
<gene>
    <name evidence="11" type="ORF">G7B40_016685</name>
</gene>
<feature type="domain" description="Protein kinase" evidence="10">
    <location>
        <begin position="10"/>
        <end position="271"/>
    </location>
</feature>
<dbReference type="PANTHER" id="PTHR24363">
    <property type="entry name" value="SERINE/THREONINE PROTEIN KINASE"/>
    <property type="match status" value="1"/>
</dbReference>
<keyword evidence="5 11" id="KW-0418">Kinase</keyword>
<dbReference type="Gene3D" id="1.10.510.10">
    <property type="entry name" value="Transferase(Phosphotransferase) domain 1"/>
    <property type="match status" value="1"/>
</dbReference>
<dbReference type="Gene3D" id="3.30.200.20">
    <property type="entry name" value="Phosphorylase Kinase, domain 1"/>
    <property type="match status" value="1"/>
</dbReference>
<evidence type="ECO:0000256" key="2">
    <source>
        <dbReference type="ARBA" id="ARBA00022527"/>
    </source>
</evidence>
<dbReference type="EC" id="2.7.11.1" evidence="1"/>
<evidence type="ECO:0000256" key="4">
    <source>
        <dbReference type="ARBA" id="ARBA00022741"/>
    </source>
</evidence>
<dbReference type="PROSITE" id="PS50011">
    <property type="entry name" value="PROTEIN_KINASE_DOM"/>
    <property type="match status" value="1"/>
</dbReference>
<accession>A0AAP5I7I5</accession>
<keyword evidence="2" id="KW-0723">Serine/threonine-protein kinase</keyword>
<dbReference type="Gene3D" id="3.40.1000.10">
    <property type="entry name" value="Mog1/PsbP, alpha/beta/alpha sandwich"/>
    <property type="match status" value="1"/>
</dbReference>
<dbReference type="EMBL" id="JAALHA020000007">
    <property type="protein sequence ID" value="MDR9896185.1"/>
    <property type="molecule type" value="Genomic_DNA"/>
</dbReference>
<dbReference type="AlphaFoldDB" id="A0AAP5I7I5"/>
<feature type="region of interest" description="Disordered" evidence="9">
    <location>
        <begin position="282"/>
        <end position="304"/>
    </location>
</feature>
<dbReference type="SUPFAM" id="SSF56112">
    <property type="entry name" value="Protein kinase-like (PK-like)"/>
    <property type="match status" value="1"/>
</dbReference>
<evidence type="ECO:0000313" key="12">
    <source>
        <dbReference type="Proteomes" id="UP000667802"/>
    </source>
</evidence>
<sequence length="488" mass="54680">MLGQTLGGRYQILKQLRKGGFGFTFLAEDTQRPGNPKCVVKQLQPIVTESNTLREAQRLFQKEAEIQETLGNHDQIPRLLAHFEENREFYLVQEFIAGHDLSQELPLGKQMSEAYVRKLLQEILEVLAFVHQHGVIHRDIKPSNIRRRTDGKIVLIDFGAVKQMGSQVPNLQVPSQSAFTIAIGTPGYLPSEQANGQPQFSSDVYAVGMIGLQALTGVYPVQLPKDFHTHEIIWRHLVNVSQELADILDTMVRYDFRQRYHSADEALQALVELPSGTLKAPDKVTPITTSSPPPPTTTPIQSSSPPRKLLIELSIGAAILTGVILLTQVFFNPRQSFVGYENPSYGIKIKYPQDWEIQNINNPITGEVVAFISPGRSNANKPQEKLTISVEDFSGTLNEFSNSSIQDIKKHMLDAKILNAGSTTLARKSANQLVFIGKDNRTKLKNLQVFTLKSDKAYVITYTAEINNYEKSFHTVDDMIKSFEIEPN</sequence>
<organism evidence="11 12">
    <name type="scientific">Aetokthonos hydrillicola Thurmond2011</name>
    <dbReference type="NCBI Taxonomy" id="2712845"/>
    <lineage>
        <taxon>Bacteria</taxon>
        <taxon>Bacillati</taxon>
        <taxon>Cyanobacteriota</taxon>
        <taxon>Cyanophyceae</taxon>
        <taxon>Nostocales</taxon>
        <taxon>Hapalosiphonaceae</taxon>
        <taxon>Aetokthonos</taxon>
    </lineage>
</organism>
<evidence type="ECO:0000256" key="9">
    <source>
        <dbReference type="SAM" id="MobiDB-lite"/>
    </source>
</evidence>
<dbReference type="CDD" id="cd14014">
    <property type="entry name" value="STKc_PknB_like"/>
    <property type="match status" value="1"/>
</dbReference>
<name>A0AAP5I7I5_9CYAN</name>
<evidence type="ECO:0000256" key="6">
    <source>
        <dbReference type="ARBA" id="ARBA00022840"/>
    </source>
</evidence>
<reference evidence="12" key="1">
    <citation type="journal article" date="2021" name="Science">
        <title>Hunting the eagle killer: A cyanobacterial neurotoxin causes vacuolar myelinopathy.</title>
        <authorList>
            <person name="Breinlinger S."/>
            <person name="Phillips T.J."/>
            <person name="Haram B.N."/>
            <person name="Mares J."/>
            <person name="Martinez Yerena J.A."/>
            <person name="Hrouzek P."/>
            <person name="Sobotka R."/>
            <person name="Henderson W.M."/>
            <person name="Schmieder P."/>
            <person name="Williams S.M."/>
            <person name="Lauderdale J.D."/>
            <person name="Wilde H.D."/>
            <person name="Gerrin W."/>
            <person name="Kust A."/>
            <person name="Washington J.W."/>
            <person name="Wagner C."/>
            <person name="Geier B."/>
            <person name="Liebeke M."/>
            <person name="Enke H."/>
            <person name="Niedermeyer T.H.J."/>
            <person name="Wilde S.B."/>
        </authorList>
    </citation>
    <scope>NUCLEOTIDE SEQUENCE [LARGE SCALE GENOMIC DNA]</scope>
    <source>
        <strain evidence="12">Thurmond2011</strain>
    </source>
</reference>
<evidence type="ECO:0000259" key="10">
    <source>
        <dbReference type="PROSITE" id="PS50011"/>
    </source>
</evidence>
<dbReference type="Proteomes" id="UP000667802">
    <property type="component" value="Unassembled WGS sequence"/>
</dbReference>
<evidence type="ECO:0000256" key="8">
    <source>
        <dbReference type="ARBA" id="ARBA00048679"/>
    </source>
</evidence>
<keyword evidence="4" id="KW-0547">Nucleotide-binding</keyword>
<dbReference type="Pfam" id="PF18933">
    <property type="entry name" value="PsbP_2"/>
    <property type="match status" value="1"/>
</dbReference>
<evidence type="ECO:0000256" key="3">
    <source>
        <dbReference type="ARBA" id="ARBA00022679"/>
    </source>
</evidence>
<evidence type="ECO:0000256" key="7">
    <source>
        <dbReference type="ARBA" id="ARBA00047899"/>
    </source>
</evidence>
<proteinExistence type="predicted"/>
<dbReference type="InterPro" id="IPR000719">
    <property type="entry name" value="Prot_kinase_dom"/>
</dbReference>
<dbReference type="GO" id="GO:0005524">
    <property type="term" value="F:ATP binding"/>
    <property type="evidence" value="ECO:0007669"/>
    <property type="project" value="UniProtKB-KW"/>
</dbReference>
<dbReference type="InterPro" id="IPR011009">
    <property type="entry name" value="Kinase-like_dom_sf"/>
</dbReference>
<evidence type="ECO:0000313" key="11">
    <source>
        <dbReference type="EMBL" id="MDR9896185.1"/>
    </source>
</evidence>
<comment type="catalytic activity">
    <reaction evidence="8">
        <text>L-seryl-[protein] + ATP = O-phospho-L-seryl-[protein] + ADP + H(+)</text>
        <dbReference type="Rhea" id="RHEA:17989"/>
        <dbReference type="Rhea" id="RHEA-COMP:9863"/>
        <dbReference type="Rhea" id="RHEA-COMP:11604"/>
        <dbReference type="ChEBI" id="CHEBI:15378"/>
        <dbReference type="ChEBI" id="CHEBI:29999"/>
        <dbReference type="ChEBI" id="CHEBI:30616"/>
        <dbReference type="ChEBI" id="CHEBI:83421"/>
        <dbReference type="ChEBI" id="CHEBI:456216"/>
        <dbReference type="EC" id="2.7.11.1"/>
    </reaction>
</comment>
<comment type="catalytic activity">
    <reaction evidence="7">
        <text>L-threonyl-[protein] + ATP = O-phospho-L-threonyl-[protein] + ADP + H(+)</text>
        <dbReference type="Rhea" id="RHEA:46608"/>
        <dbReference type="Rhea" id="RHEA-COMP:11060"/>
        <dbReference type="Rhea" id="RHEA-COMP:11605"/>
        <dbReference type="ChEBI" id="CHEBI:15378"/>
        <dbReference type="ChEBI" id="CHEBI:30013"/>
        <dbReference type="ChEBI" id="CHEBI:30616"/>
        <dbReference type="ChEBI" id="CHEBI:61977"/>
        <dbReference type="ChEBI" id="CHEBI:456216"/>
        <dbReference type="EC" id="2.7.11.1"/>
    </reaction>
</comment>
<keyword evidence="6" id="KW-0067">ATP-binding</keyword>
<dbReference type="Pfam" id="PF00069">
    <property type="entry name" value="Pkinase"/>
    <property type="match status" value="1"/>
</dbReference>
<comment type="caution">
    <text evidence="11">The sequence shown here is derived from an EMBL/GenBank/DDBJ whole genome shotgun (WGS) entry which is preliminary data.</text>
</comment>
<evidence type="ECO:0000256" key="5">
    <source>
        <dbReference type="ARBA" id="ARBA00022777"/>
    </source>
</evidence>
<dbReference type="PANTHER" id="PTHR24363:SF0">
    <property type="entry name" value="SERINE_THREONINE KINASE LIKE DOMAIN CONTAINING 1"/>
    <property type="match status" value="1"/>
</dbReference>
<keyword evidence="12" id="KW-1185">Reference proteome</keyword>
<evidence type="ECO:0000256" key="1">
    <source>
        <dbReference type="ARBA" id="ARBA00012513"/>
    </source>
</evidence>
<dbReference type="SMART" id="SM00220">
    <property type="entry name" value="S_TKc"/>
    <property type="match status" value="1"/>
</dbReference>
<keyword evidence="3" id="KW-0808">Transferase</keyword>